<accession>A0A6N3FXY3</accession>
<comment type="caution">
    <text evidence="10">Lacks conserved residue(s) required for the propagation of feature annotation.</text>
</comment>
<keyword evidence="4 10" id="KW-1003">Cell membrane</keyword>
<keyword evidence="5 10" id="KW-0812">Transmembrane</keyword>
<dbReference type="PANTHER" id="PTHR34182">
    <property type="entry name" value="PROTEIN-EXPORT MEMBRANE PROTEIN SECG"/>
    <property type="match status" value="1"/>
</dbReference>
<name>A0A6N3FXY3_9BACT</name>
<dbReference type="PANTHER" id="PTHR34182:SF1">
    <property type="entry name" value="PROTEIN-EXPORT MEMBRANE PROTEIN SECG"/>
    <property type="match status" value="1"/>
</dbReference>
<dbReference type="PRINTS" id="PR01651">
    <property type="entry name" value="SECGEXPORT"/>
</dbReference>
<feature type="region of interest" description="Disordered" evidence="11">
    <location>
        <begin position="94"/>
        <end position="123"/>
    </location>
</feature>
<dbReference type="GeneID" id="93557232"/>
<dbReference type="GO" id="GO:0009306">
    <property type="term" value="P:protein secretion"/>
    <property type="evidence" value="ECO:0007669"/>
    <property type="project" value="UniProtKB-UniRule"/>
</dbReference>
<dbReference type="Pfam" id="PF03840">
    <property type="entry name" value="SecG"/>
    <property type="match status" value="1"/>
</dbReference>
<evidence type="ECO:0000256" key="4">
    <source>
        <dbReference type="ARBA" id="ARBA00022475"/>
    </source>
</evidence>
<evidence type="ECO:0000256" key="7">
    <source>
        <dbReference type="ARBA" id="ARBA00022989"/>
    </source>
</evidence>
<keyword evidence="8 10" id="KW-0811">Translocation</keyword>
<evidence type="ECO:0000256" key="5">
    <source>
        <dbReference type="ARBA" id="ARBA00022692"/>
    </source>
</evidence>
<keyword evidence="7 10" id="KW-1133">Transmembrane helix</keyword>
<proteinExistence type="inferred from homology"/>
<comment type="subcellular location">
    <subcellularLocation>
        <location evidence="1 10">Cell membrane</location>
        <topology evidence="1 10">Multi-pass membrane protein</topology>
    </subcellularLocation>
</comment>
<gene>
    <name evidence="12" type="ORF">PCLFYP37_00258</name>
</gene>
<dbReference type="GO" id="GO:0065002">
    <property type="term" value="P:intracellular protein transmembrane transport"/>
    <property type="evidence" value="ECO:0007669"/>
    <property type="project" value="TreeGrafter"/>
</dbReference>
<dbReference type="GO" id="GO:0043952">
    <property type="term" value="P:protein transport by the Sec complex"/>
    <property type="evidence" value="ECO:0007669"/>
    <property type="project" value="TreeGrafter"/>
</dbReference>
<dbReference type="NCBIfam" id="TIGR00810">
    <property type="entry name" value="secG"/>
    <property type="match status" value="1"/>
</dbReference>
<evidence type="ECO:0000256" key="3">
    <source>
        <dbReference type="ARBA" id="ARBA00022448"/>
    </source>
</evidence>
<sequence length="123" mass="12775">MYTVLVVLIVILAILMCLVVLIQESKGGGLASSFSASNQIMGVRKTTDVIEKVTWGLAAAMVVLSVVSVFFIPKVATEESAMMKAATEQKAVNSNNLPGFGASQPQQQAAPAGQAPAQQAPAQ</sequence>
<dbReference type="GO" id="GO:0005886">
    <property type="term" value="C:plasma membrane"/>
    <property type="evidence" value="ECO:0007669"/>
    <property type="project" value="UniProtKB-SubCell"/>
</dbReference>
<organism evidence="12">
    <name type="scientific">Paraprevotella clara</name>
    <dbReference type="NCBI Taxonomy" id="454154"/>
    <lineage>
        <taxon>Bacteria</taxon>
        <taxon>Pseudomonadati</taxon>
        <taxon>Bacteroidota</taxon>
        <taxon>Bacteroidia</taxon>
        <taxon>Bacteroidales</taxon>
        <taxon>Prevotellaceae</taxon>
        <taxon>Paraprevotella</taxon>
    </lineage>
</organism>
<dbReference type="EMBL" id="CACRUT010000023">
    <property type="protein sequence ID" value="VYU56429.1"/>
    <property type="molecule type" value="Genomic_DNA"/>
</dbReference>
<feature type="transmembrane region" description="Helical" evidence="10">
    <location>
        <begin position="55"/>
        <end position="73"/>
    </location>
</feature>
<dbReference type="InterPro" id="IPR004692">
    <property type="entry name" value="SecG"/>
</dbReference>
<dbReference type="AlphaFoldDB" id="A0A6N3FXY3"/>
<comment type="similarity">
    <text evidence="2 10">Belongs to the SecG family.</text>
</comment>
<reference evidence="12" key="1">
    <citation type="submission" date="2019-11" db="EMBL/GenBank/DDBJ databases">
        <authorList>
            <person name="Feng L."/>
        </authorList>
    </citation>
    <scope>NUCLEOTIDE SEQUENCE</scope>
    <source>
        <strain evidence="12">PclaraLFYP37</strain>
    </source>
</reference>
<evidence type="ECO:0000256" key="2">
    <source>
        <dbReference type="ARBA" id="ARBA00008445"/>
    </source>
</evidence>
<dbReference type="RefSeq" id="WP_008619758.1">
    <property type="nucleotide sequence ID" value="NZ_AP025941.1"/>
</dbReference>
<evidence type="ECO:0000256" key="1">
    <source>
        <dbReference type="ARBA" id="ARBA00004651"/>
    </source>
</evidence>
<keyword evidence="9 10" id="KW-0472">Membrane</keyword>
<protein>
    <recommendedName>
        <fullName evidence="10">Protein-export membrane protein SecG</fullName>
    </recommendedName>
</protein>
<evidence type="ECO:0000256" key="11">
    <source>
        <dbReference type="SAM" id="MobiDB-lite"/>
    </source>
</evidence>
<evidence type="ECO:0000256" key="9">
    <source>
        <dbReference type="ARBA" id="ARBA00023136"/>
    </source>
</evidence>
<evidence type="ECO:0000256" key="6">
    <source>
        <dbReference type="ARBA" id="ARBA00022927"/>
    </source>
</evidence>
<dbReference type="GO" id="GO:0015450">
    <property type="term" value="F:protein-transporting ATPase activity"/>
    <property type="evidence" value="ECO:0007669"/>
    <property type="project" value="UniProtKB-UniRule"/>
</dbReference>
<evidence type="ECO:0000313" key="12">
    <source>
        <dbReference type="EMBL" id="VYU56429.1"/>
    </source>
</evidence>
<keyword evidence="3 10" id="KW-0813">Transport</keyword>
<evidence type="ECO:0000256" key="10">
    <source>
        <dbReference type="RuleBase" id="RU365087"/>
    </source>
</evidence>
<comment type="function">
    <text evidence="10">Involved in protein export. Participates in an early event of protein translocation.</text>
</comment>
<keyword evidence="6 10" id="KW-0653">Protein transport</keyword>
<feature type="compositionally biased region" description="Low complexity" evidence="11">
    <location>
        <begin position="102"/>
        <end position="123"/>
    </location>
</feature>
<evidence type="ECO:0000256" key="8">
    <source>
        <dbReference type="ARBA" id="ARBA00023010"/>
    </source>
</evidence>